<feature type="transmembrane region" description="Helical" evidence="9">
    <location>
        <begin position="378"/>
        <end position="400"/>
    </location>
</feature>
<feature type="transmembrane region" description="Helical" evidence="9">
    <location>
        <begin position="237"/>
        <end position="264"/>
    </location>
</feature>
<dbReference type="PANTHER" id="PTHR11328">
    <property type="entry name" value="MAJOR FACILITATOR SUPERFAMILY DOMAIN-CONTAINING PROTEIN"/>
    <property type="match status" value="1"/>
</dbReference>
<dbReference type="InterPro" id="IPR018043">
    <property type="entry name" value="Na/Gal_symport_CS"/>
</dbReference>
<comment type="caution">
    <text evidence="10">The sequence shown here is derived from an EMBL/GenBank/DDBJ whole genome shotgun (WGS) entry which is preliminary data.</text>
</comment>
<dbReference type="RefSeq" id="WP_005883351.1">
    <property type="nucleotide sequence ID" value="NZ_CABMMQ010000001.1"/>
</dbReference>
<dbReference type="InterPro" id="IPR001927">
    <property type="entry name" value="Na/Gal_symport"/>
</dbReference>
<organism evidence="10 11">
    <name type="scientific">Fusobacterium mortiferum</name>
    <dbReference type="NCBI Taxonomy" id="850"/>
    <lineage>
        <taxon>Bacteria</taxon>
        <taxon>Fusobacteriati</taxon>
        <taxon>Fusobacteriota</taxon>
        <taxon>Fusobacteriia</taxon>
        <taxon>Fusobacteriales</taxon>
        <taxon>Fusobacteriaceae</taxon>
        <taxon>Fusobacterium</taxon>
    </lineage>
</organism>
<dbReference type="GeneID" id="62762663"/>
<evidence type="ECO:0000256" key="6">
    <source>
        <dbReference type="ARBA" id="ARBA00022847"/>
    </source>
</evidence>
<reference evidence="10 11" key="1">
    <citation type="submission" date="2018-08" db="EMBL/GenBank/DDBJ databases">
        <title>A genome reference for cultivated species of the human gut microbiota.</title>
        <authorList>
            <person name="Zou Y."/>
            <person name="Xue W."/>
            <person name="Luo G."/>
        </authorList>
    </citation>
    <scope>NUCLEOTIDE SEQUENCE [LARGE SCALE GENOMIC DNA]</scope>
    <source>
        <strain evidence="10 11">AM25-1</strain>
    </source>
</reference>
<keyword evidence="3" id="KW-1003">Cell membrane</keyword>
<dbReference type="Pfam" id="PF13347">
    <property type="entry name" value="MFS_2"/>
    <property type="match status" value="1"/>
</dbReference>
<protein>
    <submittedName>
        <fullName evidence="10">Melibiose:sodium transporter MelB</fullName>
    </submittedName>
</protein>
<dbReference type="SUPFAM" id="SSF103473">
    <property type="entry name" value="MFS general substrate transporter"/>
    <property type="match status" value="1"/>
</dbReference>
<feature type="transmembrane region" description="Helical" evidence="9">
    <location>
        <begin position="80"/>
        <end position="102"/>
    </location>
</feature>
<feature type="transmembrane region" description="Helical" evidence="9">
    <location>
        <begin position="412"/>
        <end position="433"/>
    </location>
</feature>
<dbReference type="AlphaFoldDB" id="A0A414Q0K8"/>
<keyword evidence="4" id="KW-0762">Sugar transport</keyword>
<dbReference type="GO" id="GO:0006814">
    <property type="term" value="P:sodium ion transport"/>
    <property type="evidence" value="ECO:0007669"/>
    <property type="project" value="InterPro"/>
</dbReference>
<keyword evidence="7 9" id="KW-1133">Transmembrane helix</keyword>
<dbReference type="NCBIfam" id="NF007749">
    <property type="entry name" value="PRK10429.1"/>
    <property type="match status" value="1"/>
</dbReference>
<evidence type="ECO:0000256" key="2">
    <source>
        <dbReference type="ARBA" id="ARBA00022448"/>
    </source>
</evidence>
<feature type="transmembrane region" description="Helical" evidence="9">
    <location>
        <begin position="336"/>
        <end position="357"/>
    </location>
</feature>
<evidence type="ECO:0000256" key="9">
    <source>
        <dbReference type="SAM" id="Phobius"/>
    </source>
</evidence>
<keyword evidence="8 9" id="KW-0472">Membrane</keyword>
<feature type="transmembrane region" description="Helical" evidence="9">
    <location>
        <begin position="270"/>
        <end position="290"/>
    </location>
</feature>
<dbReference type="GO" id="GO:0005886">
    <property type="term" value="C:plasma membrane"/>
    <property type="evidence" value="ECO:0007669"/>
    <property type="project" value="UniProtKB-SubCell"/>
</dbReference>
<dbReference type="InterPro" id="IPR036259">
    <property type="entry name" value="MFS_trans_sf"/>
</dbReference>
<evidence type="ECO:0000256" key="5">
    <source>
        <dbReference type="ARBA" id="ARBA00022692"/>
    </source>
</evidence>
<sequence>MSDKISLKERYSFGLGALGKDLVYGITATFAMVYFTDVLGVKASFIGIVFFIARFWDAINDLMCGVIVDNTKNKFGKFRTWLVIGTLSNAVVLALMFTDFGFSGTALYTYVAVSYVLWGMTYTLMDIPYWAMLPNFSQDKEEREKISVLPRIFASIGNTLIIGGFGLQIINFLGNGNTGKGYSNFAYLISIVFIITIGITVLYVKTPDKIANQSTPENKEKITFKQMKEIILNNDQLLAAIGIILSYNGSMQLVYTTAIYYFIYVCGKEQMFAVFMGFASIAEILGLFIFPKIGKLFERKKIYVIAGTIQILGMITLFLTGIFYPQNIAMTALAGILIKFGAGMQSGIATVILADVVDYGEYKLKKRSESIIFSLQTLLVKFMSAFSALLVGFILDLTGYIPNQIQGPDTIITLRLLVSIFPIFFIILGYIVYKRKYILTQEYMDKIHLSLIKK</sequence>
<dbReference type="GO" id="GO:0008643">
    <property type="term" value="P:carbohydrate transport"/>
    <property type="evidence" value="ECO:0007669"/>
    <property type="project" value="InterPro"/>
</dbReference>
<dbReference type="InterPro" id="IPR039672">
    <property type="entry name" value="MFS_2"/>
</dbReference>
<evidence type="ECO:0000256" key="3">
    <source>
        <dbReference type="ARBA" id="ARBA00022475"/>
    </source>
</evidence>
<dbReference type="PROSITE" id="PS00872">
    <property type="entry name" value="NA_GALACTOSIDE_SYMP"/>
    <property type="match status" value="1"/>
</dbReference>
<evidence type="ECO:0000256" key="4">
    <source>
        <dbReference type="ARBA" id="ARBA00022597"/>
    </source>
</evidence>
<dbReference type="Proteomes" id="UP000284676">
    <property type="component" value="Unassembled WGS sequence"/>
</dbReference>
<feature type="transmembrane region" description="Helical" evidence="9">
    <location>
        <begin position="108"/>
        <end position="131"/>
    </location>
</feature>
<dbReference type="Gene3D" id="1.20.1250.20">
    <property type="entry name" value="MFS general substrate transporter like domains"/>
    <property type="match status" value="2"/>
</dbReference>
<evidence type="ECO:0000256" key="7">
    <source>
        <dbReference type="ARBA" id="ARBA00022989"/>
    </source>
</evidence>
<dbReference type="NCBIfam" id="TIGR00792">
    <property type="entry name" value="gph"/>
    <property type="match status" value="1"/>
</dbReference>
<evidence type="ECO:0000313" key="10">
    <source>
        <dbReference type="EMBL" id="RHF74297.1"/>
    </source>
</evidence>
<proteinExistence type="predicted"/>
<dbReference type="EMBL" id="QRHL01000002">
    <property type="protein sequence ID" value="RHF74297.1"/>
    <property type="molecule type" value="Genomic_DNA"/>
</dbReference>
<accession>A0A414Q0K8</accession>
<keyword evidence="2" id="KW-0813">Transport</keyword>
<evidence type="ECO:0000256" key="8">
    <source>
        <dbReference type="ARBA" id="ARBA00023136"/>
    </source>
</evidence>
<feature type="transmembrane region" description="Helical" evidence="9">
    <location>
        <begin position="41"/>
        <end position="59"/>
    </location>
</feature>
<feature type="transmembrane region" description="Helical" evidence="9">
    <location>
        <begin position="12"/>
        <end position="35"/>
    </location>
</feature>
<name>A0A414Q0K8_FUSMR</name>
<gene>
    <name evidence="10" type="ORF">DW663_02180</name>
</gene>
<evidence type="ECO:0000313" key="11">
    <source>
        <dbReference type="Proteomes" id="UP000284676"/>
    </source>
</evidence>
<feature type="transmembrane region" description="Helical" evidence="9">
    <location>
        <begin position="185"/>
        <end position="204"/>
    </location>
</feature>
<keyword evidence="6" id="KW-0769">Symport</keyword>
<feature type="transmembrane region" description="Helical" evidence="9">
    <location>
        <begin position="152"/>
        <end position="173"/>
    </location>
</feature>
<dbReference type="GO" id="GO:0015293">
    <property type="term" value="F:symporter activity"/>
    <property type="evidence" value="ECO:0007669"/>
    <property type="project" value="UniProtKB-KW"/>
</dbReference>
<dbReference type="CDD" id="cd17332">
    <property type="entry name" value="MFS_MelB_like"/>
    <property type="match status" value="1"/>
</dbReference>
<evidence type="ECO:0000256" key="1">
    <source>
        <dbReference type="ARBA" id="ARBA00004651"/>
    </source>
</evidence>
<feature type="transmembrane region" description="Helical" evidence="9">
    <location>
        <begin position="302"/>
        <end position="324"/>
    </location>
</feature>
<keyword evidence="5 9" id="KW-0812">Transmembrane</keyword>
<comment type="subcellular location">
    <subcellularLocation>
        <location evidence="1">Cell membrane</location>
        <topology evidence="1">Multi-pass membrane protein</topology>
    </subcellularLocation>
</comment>
<dbReference type="PANTHER" id="PTHR11328:SF36">
    <property type="entry name" value="MELIBIOSE PERMEASE"/>
    <property type="match status" value="1"/>
</dbReference>